<evidence type="ECO:0000313" key="1">
    <source>
        <dbReference type="EMBL" id="KDO38458.1"/>
    </source>
</evidence>
<dbReference type="PANTHER" id="PTHR34835">
    <property type="entry name" value="OS07G0283600 PROTEIN-RELATED"/>
    <property type="match status" value="1"/>
</dbReference>
<organism evidence="1 2">
    <name type="scientific">Citrus sinensis</name>
    <name type="common">Sweet orange</name>
    <name type="synonym">Citrus aurantium var. sinensis</name>
    <dbReference type="NCBI Taxonomy" id="2711"/>
    <lineage>
        <taxon>Eukaryota</taxon>
        <taxon>Viridiplantae</taxon>
        <taxon>Streptophyta</taxon>
        <taxon>Embryophyta</taxon>
        <taxon>Tracheophyta</taxon>
        <taxon>Spermatophyta</taxon>
        <taxon>Magnoliopsida</taxon>
        <taxon>eudicotyledons</taxon>
        <taxon>Gunneridae</taxon>
        <taxon>Pentapetalae</taxon>
        <taxon>rosids</taxon>
        <taxon>malvids</taxon>
        <taxon>Sapindales</taxon>
        <taxon>Rutaceae</taxon>
        <taxon>Aurantioideae</taxon>
        <taxon>Citrus</taxon>
    </lineage>
</organism>
<gene>
    <name evidence="1" type="ORF">CISIN_1g048577mg</name>
</gene>
<evidence type="ECO:0008006" key="3">
    <source>
        <dbReference type="Google" id="ProtNLM"/>
    </source>
</evidence>
<dbReference type="AlphaFoldDB" id="A0A067D6K6"/>
<dbReference type="PANTHER" id="PTHR34835:SF34">
    <property type="entry name" value="OS08G0555500 PROTEIN"/>
    <property type="match status" value="1"/>
</dbReference>
<proteinExistence type="predicted"/>
<protein>
    <recommendedName>
        <fullName evidence="3">Aminotransferase-like plant mobile domain-containing protein</fullName>
    </recommendedName>
</protein>
<evidence type="ECO:0000313" key="2">
    <source>
        <dbReference type="Proteomes" id="UP000027120"/>
    </source>
</evidence>
<dbReference type="EMBL" id="KK788029">
    <property type="protein sequence ID" value="KDO38458.1"/>
    <property type="molecule type" value="Genomic_DNA"/>
</dbReference>
<reference evidence="1 2" key="1">
    <citation type="submission" date="2014-04" db="EMBL/GenBank/DDBJ databases">
        <authorList>
            <consortium name="International Citrus Genome Consortium"/>
            <person name="Gmitter F."/>
            <person name="Chen C."/>
            <person name="Farmerie W."/>
            <person name="Harkins T."/>
            <person name="Desany B."/>
            <person name="Mohiuddin M."/>
            <person name="Kodira C."/>
            <person name="Borodovsky M."/>
            <person name="Lomsadze A."/>
            <person name="Burns P."/>
            <person name="Jenkins J."/>
            <person name="Prochnik S."/>
            <person name="Shu S."/>
            <person name="Chapman J."/>
            <person name="Pitluck S."/>
            <person name="Schmutz J."/>
            <person name="Rokhsar D."/>
        </authorList>
    </citation>
    <scope>NUCLEOTIDE SEQUENCE</scope>
</reference>
<name>A0A067D6K6_CITSI</name>
<keyword evidence="2" id="KW-1185">Reference proteome</keyword>
<dbReference type="STRING" id="2711.A0A067D6K6"/>
<feature type="non-terminal residue" evidence="1">
    <location>
        <position position="181"/>
    </location>
</feature>
<accession>A0A067D6K6</accession>
<dbReference type="Proteomes" id="UP000027120">
    <property type="component" value="Unassembled WGS sequence"/>
</dbReference>
<sequence length="181" mass="20236">MGLGSLLNLNSVERIDIARCVLVLNGIDVELSANSFRQIMGLKDGGMPIVLEGENIEVESYLKLLRGSSRGINVKDLEEILSNLTAADDRFKVIFMLFALCTVLCPPGGVHISSSFLFSLKDAKSIQKRNWATFCFHRFIQGITRYKEENLAYIGGCLLYLENNCMMSGTVNAVVQQRTYW</sequence>